<comment type="caution">
    <text evidence="2">The sequence shown here is derived from an EMBL/GenBank/DDBJ whole genome shotgun (WGS) entry which is preliminary data.</text>
</comment>
<dbReference type="Proteomes" id="UP000635606">
    <property type="component" value="Unassembled WGS sequence"/>
</dbReference>
<evidence type="ECO:0000259" key="1">
    <source>
        <dbReference type="Pfam" id="PF07484"/>
    </source>
</evidence>
<proteinExistence type="predicted"/>
<dbReference type="EMBL" id="BOPH01000143">
    <property type="protein sequence ID" value="GIJ74769.1"/>
    <property type="molecule type" value="Genomic_DNA"/>
</dbReference>
<dbReference type="Gene3D" id="3.90.1340.10">
    <property type="entry name" value="Phage tail collar domain"/>
    <property type="match status" value="1"/>
</dbReference>
<sequence length="176" mass="18327">MSEPFLGEIRLNAFDYAPNHWALCNGQLLPIAQNTALFSLLGTYYGGNGISTFGLPDLRGAGPIGFQQGPGLTGYEIGARGGAATVTLTSAHLPAHTHVAMGADVRGTTNSPADATWARAMLGRVRDTTYAAAPDATLMAPDALTPAGNGQPHPNLPPYLTVTFVIALQGLFPPRD</sequence>
<dbReference type="Pfam" id="PF07484">
    <property type="entry name" value="Collar"/>
    <property type="match status" value="1"/>
</dbReference>
<accession>A0A8J4EHA2</accession>
<dbReference type="InterPro" id="IPR011083">
    <property type="entry name" value="Phage_tail_collar_dom"/>
</dbReference>
<reference evidence="2" key="1">
    <citation type="submission" date="2021-01" db="EMBL/GenBank/DDBJ databases">
        <title>Whole genome shotgun sequence of Virgisporangium ochraceum NBRC 16418.</title>
        <authorList>
            <person name="Komaki H."/>
            <person name="Tamura T."/>
        </authorList>
    </citation>
    <scope>NUCLEOTIDE SEQUENCE</scope>
    <source>
        <strain evidence="2">NBRC 16418</strain>
    </source>
</reference>
<feature type="domain" description="Phage tail collar" evidence="1">
    <location>
        <begin position="7"/>
        <end position="61"/>
    </location>
</feature>
<protein>
    <submittedName>
        <fullName evidence="2">Tail Collar domain-containing protein</fullName>
    </submittedName>
</protein>
<dbReference type="InterPro" id="IPR037053">
    <property type="entry name" value="Phage_tail_collar_dom_sf"/>
</dbReference>
<name>A0A8J4EHA2_9ACTN</name>
<dbReference type="SUPFAM" id="SSF88874">
    <property type="entry name" value="Receptor-binding domain of short tail fibre protein gp12"/>
    <property type="match status" value="1"/>
</dbReference>
<gene>
    <name evidence="2" type="ORF">Voc01_096860</name>
</gene>
<dbReference type="AlphaFoldDB" id="A0A8J4EHA2"/>
<evidence type="ECO:0000313" key="3">
    <source>
        <dbReference type="Proteomes" id="UP000635606"/>
    </source>
</evidence>
<keyword evidence="3" id="KW-1185">Reference proteome</keyword>
<organism evidence="2 3">
    <name type="scientific">Virgisporangium ochraceum</name>
    <dbReference type="NCBI Taxonomy" id="65505"/>
    <lineage>
        <taxon>Bacteria</taxon>
        <taxon>Bacillati</taxon>
        <taxon>Actinomycetota</taxon>
        <taxon>Actinomycetes</taxon>
        <taxon>Micromonosporales</taxon>
        <taxon>Micromonosporaceae</taxon>
        <taxon>Virgisporangium</taxon>
    </lineage>
</organism>
<evidence type="ECO:0000313" key="2">
    <source>
        <dbReference type="EMBL" id="GIJ74769.1"/>
    </source>
</evidence>
<dbReference type="RefSeq" id="WP_203934561.1">
    <property type="nucleotide sequence ID" value="NZ_BOPH01000143.1"/>
</dbReference>